<dbReference type="Proteomes" id="UP000290189">
    <property type="component" value="Unassembled WGS sequence"/>
</dbReference>
<reference evidence="5 7" key="2">
    <citation type="submission" date="2018-03" db="EMBL/GenBank/DDBJ databases">
        <authorList>
            <person name="Fogelqvist J."/>
        </authorList>
    </citation>
    <scope>NUCLEOTIDE SEQUENCE [LARGE SCALE GENOMIC DNA]</scope>
</reference>
<geneLocation type="mitochondrion" evidence="5"/>
<protein>
    <recommendedName>
        <fullName evidence="8">No apical meristem-associated C-terminal domain-containing protein</fullName>
    </recommendedName>
</protein>
<dbReference type="Pfam" id="PF13873">
    <property type="entry name" value="Myb_DNA-bind_5"/>
    <property type="match status" value="1"/>
</dbReference>
<gene>
    <name evidence="4" type="ORF">PBRA_000397</name>
    <name evidence="5" type="ORF">PLBR_LOCUS339</name>
</gene>
<dbReference type="OrthoDB" id="2507178at2759"/>
<proteinExistence type="predicted"/>
<dbReference type="Pfam" id="PF14303">
    <property type="entry name" value="NAM-associated"/>
    <property type="match status" value="1"/>
</dbReference>
<evidence type="ECO:0000313" key="5">
    <source>
        <dbReference type="EMBL" id="SPQ93124.1"/>
    </source>
</evidence>
<evidence type="ECO:0000313" key="4">
    <source>
        <dbReference type="EMBL" id="CEO94612.1"/>
    </source>
</evidence>
<dbReference type="AlphaFoldDB" id="A0A0G4IHR1"/>
<dbReference type="EMBL" id="OVEO01000001">
    <property type="protein sequence ID" value="SPQ93124.1"/>
    <property type="molecule type" value="Genomic_DNA"/>
</dbReference>
<dbReference type="PANTHER" id="PTHR45125">
    <property type="entry name" value="F21J9.4-RELATED"/>
    <property type="match status" value="1"/>
</dbReference>
<evidence type="ECO:0000259" key="2">
    <source>
        <dbReference type="Pfam" id="PF13873"/>
    </source>
</evidence>
<sequence>MERGGDRQDGEAKRSQRGTNFTDAEDVLLARSWLNVSQDPATGTGQSKDTFWERVEAHFCSNTSAGERSARSLQSKWSTIQREVSKFVGSIFASVKALDESGTNEDEQIEKALTLFKSTNAKNSSFSYLHCWRVLRTVPKWQDLRGRQAEGTPKVKRKLDPNGDVVEVDNSPSTSVASERPIGVKAAKTQKKLAVEQSSIQASMAASMAAKAAAAQLQTQMSLFTMDLSCLDP</sequence>
<name>A0A0G4IHR1_PLABS</name>
<evidence type="ECO:0000259" key="3">
    <source>
        <dbReference type="Pfam" id="PF14303"/>
    </source>
</evidence>
<feature type="domain" description="No apical meristem-associated C-terminal" evidence="3">
    <location>
        <begin position="125"/>
        <end position="218"/>
    </location>
</feature>
<dbReference type="Proteomes" id="UP000039324">
    <property type="component" value="Unassembled WGS sequence"/>
</dbReference>
<keyword evidence="6" id="KW-1185">Reference proteome</keyword>
<dbReference type="EMBL" id="CDSF01000001">
    <property type="protein sequence ID" value="CEO94612.1"/>
    <property type="molecule type" value="Genomic_DNA"/>
</dbReference>
<dbReference type="InterPro" id="IPR029466">
    <property type="entry name" value="NAM-associated_C"/>
</dbReference>
<organism evidence="4 6">
    <name type="scientific">Plasmodiophora brassicae</name>
    <name type="common">Clubroot disease agent</name>
    <dbReference type="NCBI Taxonomy" id="37360"/>
    <lineage>
        <taxon>Eukaryota</taxon>
        <taxon>Sar</taxon>
        <taxon>Rhizaria</taxon>
        <taxon>Endomyxa</taxon>
        <taxon>Phytomyxea</taxon>
        <taxon>Plasmodiophorida</taxon>
        <taxon>Plasmodiophoridae</taxon>
        <taxon>Plasmodiophora</taxon>
    </lineage>
</organism>
<dbReference type="OMA" id="HAWIAAS"/>
<feature type="region of interest" description="Disordered" evidence="1">
    <location>
        <begin position="1"/>
        <end position="23"/>
    </location>
</feature>
<evidence type="ECO:0000313" key="7">
    <source>
        <dbReference type="Proteomes" id="UP000290189"/>
    </source>
</evidence>
<dbReference type="InterPro" id="IPR028002">
    <property type="entry name" value="Myb_DNA-bind_5"/>
</dbReference>
<keyword evidence="5" id="KW-0496">Mitochondrion</keyword>
<dbReference type="STRING" id="37360.A0A0G4IHR1"/>
<accession>A0A0G4IHR1</accession>
<evidence type="ECO:0000313" key="6">
    <source>
        <dbReference type="Proteomes" id="UP000039324"/>
    </source>
</evidence>
<evidence type="ECO:0008006" key="8">
    <source>
        <dbReference type="Google" id="ProtNLM"/>
    </source>
</evidence>
<dbReference type="PANTHER" id="PTHR45125:SF3">
    <property type="entry name" value="NO-APICAL-MERISTEM-ASSOCIATED CARBOXY-TERMINAL DOMAIN PROTEIN"/>
    <property type="match status" value="1"/>
</dbReference>
<evidence type="ECO:0000256" key="1">
    <source>
        <dbReference type="SAM" id="MobiDB-lite"/>
    </source>
</evidence>
<feature type="compositionally biased region" description="Basic and acidic residues" evidence="1">
    <location>
        <begin position="1"/>
        <end position="14"/>
    </location>
</feature>
<reference evidence="4 6" key="1">
    <citation type="submission" date="2015-02" db="EMBL/GenBank/DDBJ databases">
        <authorList>
            <person name="Chooi Y.-H."/>
        </authorList>
    </citation>
    <scope>NUCLEOTIDE SEQUENCE [LARGE SCALE GENOMIC DNA]</scope>
    <source>
        <strain evidence="4">E3</strain>
    </source>
</reference>
<feature type="domain" description="Myb/SANT-like DNA-binding" evidence="2">
    <location>
        <begin position="41"/>
        <end position="84"/>
    </location>
</feature>